<evidence type="ECO:0000256" key="1">
    <source>
        <dbReference type="SAM" id="MobiDB-lite"/>
    </source>
</evidence>
<accession>A0A7C4NLI9</accession>
<sequence length="302" mass="34564">MPRKSQYSQSKSKRFQQSESTTQSPLPTPHQSSTELQKLPTSVEQPASSTTVASTSPSKSATHKKKYIDTESWVDRNLDELIDAFNLGILDLTKDEAKIIITKLIDILRGEAATIDKDTIRRRFTRNVQQMNQVIAHAILELREELTLNQLEFVVNNVGEAVLGYAPRLYNEIAKHCRHDLLEILRTTWRTYWIQRKHQLLPVVCPRCGFNSLMPDLTCIVCGASVDEGELKKYTEFEKLLQDFVAHYSEDDVRKTITYGYVYLNNLGLKPPTHERDKLDIEILLSIKEKDFLKSLLSNKGG</sequence>
<name>A0A7C4NLI9_9CREN</name>
<feature type="compositionally biased region" description="Low complexity" evidence="1">
    <location>
        <begin position="47"/>
        <end position="60"/>
    </location>
</feature>
<feature type="compositionally biased region" description="Polar residues" evidence="1">
    <location>
        <begin position="21"/>
        <end position="46"/>
    </location>
</feature>
<protein>
    <submittedName>
        <fullName evidence="3">Uncharacterized protein</fullName>
    </submittedName>
</protein>
<dbReference type="EMBL" id="DTBD01000006">
    <property type="protein sequence ID" value="HGQ63787.1"/>
    <property type="molecule type" value="Genomic_DNA"/>
</dbReference>
<dbReference type="AlphaFoldDB" id="A0A7C4NLI9"/>
<dbReference type="EMBL" id="DTCK01000041">
    <property type="protein sequence ID" value="HGQ36399.1"/>
    <property type="molecule type" value="Genomic_DNA"/>
</dbReference>
<reference evidence="3" key="1">
    <citation type="journal article" date="2020" name="mSystems">
        <title>Genome- and Community-Level Interaction Insights into Carbon Utilization and Element Cycling Functions of Hydrothermarchaeota in Hydrothermal Sediment.</title>
        <authorList>
            <person name="Zhou Z."/>
            <person name="Liu Y."/>
            <person name="Xu W."/>
            <person name="Pan J."/>
            <person name="Luo Z.H."/>
            <person name="Li M."/>
        </authorList>
    </citation>
    <scope>NUCLEOTIDE SEQUENCE [LARGE SCALE GENOMIC DNA]</scope>
    <source>
        <strain evidence="3">SpSt-637</strain>
        <strain evidence="2">SpSt-667</strain>
    </source>
</reference>
<evidence type="ECO:0000313" key="3">
    <source>
        <dbReference type="EMBL" id="HGQ63787.1"/>
    </source>
</evidence>
<evidence type="ECO:0000313" key="2">
    <source>
        <dbReference type="EMBL" id="HGQ36399.1"/>
    </source>
</evidence>
<feature type="region of interest" description="Disordered" evidence="1">
    <location>
        <begin position="1"/>
        <end position="65"/>
    </location>
</feature>
<feature type="compositionally biased region" description="Low complexity" evidence="1">
    <location>
        <begin position="1"/>
        <end position="20"/>
    </location>
</feature>
<organism evidence="3">
    <name type="scientific">Ignisphaera aggregans</name>
    <dbReference type="NCBI Taxonomy" id="334771"/>
    <lineage>
        <taxon>Archaea</taxon>
        <taxon>Thermoproteota</taxon>
        <taxon>Thermoprotei</taxon>
        <taxon>Desulfurococcales</taxon>
        <taxon>Desulfurococcaceae</taxon>
        <taxon>Ignisphaera</taxon>
    </lineage>
</organism>
<comment type="caution">
    <text evidence="3">The sequence shown here is derived from an EMBL/GenBank/DDBJ whole genome shotgun (WGS) entry which is preliminary data.</text>
</comment>
<proteinExistence type="predicted"/>
<gene>
    <name evidence="3" type="ORF">ENU08_00870</name>
    <name evidence="2" type="ORF">ENU41_06965</name>
</gene>